<name>A0A8J7K200_9NEIS</name>
<dbReference type="Gene3D" id="3.90.190.10">
    <property type="entry name" value="Protein tyrosine phosphatase superfamily"/>
    <property type="match status" value="1"/>
</dbReference>
<accession>A0A8J7K200</accession>
<dbReference type="Proteomes" id="UP000604481">
    <property type="component" value="Unassembled WGS sequence"/>
</dbReference>
<evidence type="ECO:0000256" key="2">
    <source>
        <dbReference type="ARBA" id="ARBA00022912"/>
    </source>
</evidence>
<dbReference type="InterPro" id="IPR020422">
    <property type="entry name" value="TYR_PHOSPHATASE_DUAL_dom"/>
</dbReference>
<dbReference type="CDD" id="cd03386">
    <property type="entry name" value="PAP2_Aur1_like"/>
    <property type="match status" value="1"/>
</dbReference>
<evidence type="ECO:0000256" key="3">
    <source>
        <dbReference type="SAM" id="Phobius"/>
    </source>
</evidence>
<feature type="transmembrane region" description="Helical" evidence="3">
    <location>
        <begin position="138"/>
        <end position="155"/>
    </location>
</feature>
<organism evidence="5 6">
    <name type="scientific">Chitinilyticum piscinae</name>
    <dbReference type="NCBI Taxonomy" id="2866724"/>
    <lineage>
        <taxon>Bacteria</taxon>
        <taxon>Pseudomonadati</taxon>
        <taxon>Pseudomonadota</taxon>
        <taxon>Betaproteobacteria</taxon>
        <taxon>Neisseriales</taxon>
        <taxon>Chitinibacteraceae</taxon>
        <taxon>Chitinilyticum</taxon>
    </lineage>
</organism>
<dbReference type="InterPro" id="IPR000340">
    <property type="entry name" value="Dual-sp_phosphatase_cat-dom"/>
</dbReference>
<dbReference type="GO" id="GO:0004721">
    <property type="term" value="F:phosphoprotein phosphatase activity"/>
    <property type="evidence" value="ECO:0007669"/>
    <property type="project" value="UniProtKB-KW"/>
</dbReference>
<keyword evidence="3" id="KW-1133">Transmembrane helix</keyword>
<keyword evidence="1" id="KW-0378">Hydrolase</keyword>
<evidence type="ECO:0000313" key="6">
    <source>
        <dbReference type="Proteomes" id="UP000604481"/>
    </source>
</evidence>
<evidence type="ECO:0000256" key="1">
    <source>
        <dbReference type="ARBA" id="ARBA00022801"/>
    </source>
</evidence>
<keyword evidence="6" id="KW-1185">Reference proteome</keyword>
<dbReference type="Pfam" id="PF00782">
    <property type="entry name" value="DSPc"/>
    <property type="match status" value="1"/>
</dbReference>
<feature type="transmembrane region" description="Helical" evidence="3">
    <location>
        <begin position="187"/>
        <end position="204"/>
    </location>
</feature>
<dbReference type="PANTHER" id="PTHR47216:SF4">
    <property type="entry name" value="OS01G0859400 PROTEIN"/>
    <property type="match status" value="1"/>
</dbReference>
<dbReference type="PROSITE" id="PS00383">
    <property type="entry name" value="TYR_PHOSPHATASE_1"/>
    <property type="match status" value="1"/>
</dbReference>
<keyword evidence="2" id="KW-0904">Protein phosphatase</keyword>
<dbReference type="InterPro" id="IPR016130">
    <property type="entry name" value="Tyr_Pase_AS"/>
</dbReference>
<dbReference type="RefSeq" id="WP_194116440.1">
    <property type="nucleotide sequence ID" value="NZ_JADFUA010000006.1"/>
</dbReference>
<reference evidence="5 6" key="1">
    <citation type="submission" date="2020-10" db="EMBL/GenBank/DDBJ databases">
        <title>The genome sequence of Chitinilyticum litopenaei 4Y14.</title>
        <authorList>
            <person name="Liu Y."/>
        </authorList>
    </citation>
    <scope>NUCLEOTIDE SEQUENCE [LARGE SCALE GENOMIC DNA]</scope>
    <source>
        <strain evidence="5 6">4Y14</strain>
    </source>
</reference>
<dbReference type="EMBL" id="JADFUA010000006">
    <property type="protein sequence ID" value="MBE9609911.1"/>
    <property type="molecule type" value="Genomic_DNA"/>
</dbReference>
<dbReference type="InterPro" id="IPR029021">
    <property type="entry name" value="Prot-tyrosine_phosphatase-like"/>
</dbReference>
<feature type="transmembrane region" description="Helical" evidence="3">
    <location>
        <begin position="12"/>
        <end position="31"/>
    </location>
</feature>
<keyword evidence="3" id="KW-0812">Transmembrane</keyword>
<dbReference type="InterPro" id="IPR000387">
    <property type="entry name" value="Tyr_Pase_dom"/>
</dbReference>
<feature type="transmembrane region" description="Helical" evidence="3">
    <location>
        <begin position="92"/>
        <end position="112"/>
    </location>
</feature>
<evidence type="ECO:0000259" key="4">
    <source>
        <dbReference type="PROSITE" id="PS50056"/>
    </source>
</evidence>
<dbReference type="AlphaFoldDB" id="A0A8J7K200"/>
<feature type="transmembrane region" description="Helical" evidence="3">
    <location>
        <begin position="247"/>
        <end position="269"/>
    </location>
</feature>
<gene>
    <name evidence="5" type="ORF">INR99_11215</name>
</gene>
<dbReference type="SMART" id="SM00195">
    <property type="entry name" value="DSPc"/>
    <property type="match status" value="1"/>
</dbReference>
<sequence>MKTRTHAHPLGYALLWLLIAAPGFFLFYGQANHYASTLPASAVGNIAFAWERQWIPFWPWTILPYWSIDLMYGISILICTARSEIRTQACRLLLATALSSLCFVLWPLRFGWDRPEVGGLFGQMFAALGLFDKPFNQAPSLHISLLFIIWLRFAAHLPARWLPLLHLWCVLIGLSVLTTWQHHLLDIPTGIAMGVLVCWLLPLAPVRWQRWHTAAPARARSLALRYLLGSASCAMLAGWWQGWGWLLLWPAAALAVVAFGYAVAGPAVFQKTGGRLRIAASWLTAPYRWGAKLVRRYFLQALPGAEEVVPGVWLGPITAAREVRFAGVLDLTAEYNALAHPAADYRSLPLLDLLPPTPAELLHGAQLLEELRLRHPGQPLLVHCALGMSRSAAIVAAWLIHYRHVEDAPAALALLRERRQRVTLREHHLQELASLPARGEQP</sequence>
<keyword evidence="3" id="KW-0472">Membrane</keyword>
<feature type="transmembrane region" description="Helical" evidence="3">
    <location>
        <begin position="162"/>
        <end position="181"/>
    </location>
</feature>
<comment type="caution">
    <text evidence="5">The sequence shown here is derived from an EMBL/GenBank/DDBJ whole genome shotgun (WGS) entry which is preliminary data.</text>
</comment>
<dbReference type="SUPFAM" id="SSF52799">
    <property type="entry name" value="(Phosphotyrosine protein) phosphatases II"/>
    <property type="match status" value="1"/>
</dbReference>
<dbReference type="InterPro" id="IPR036938">
    <property type="entry name" value="PAP2/HPO_sf"/>
</dbReference>
<feature type="transmembrane region" description="Helical" evidence="3">
    <location>
        <begin position="57"/>
        <end position="80"/>
    </location>
</feature>
<dbReference type="SUPFAM" id="SSF48317">
    <property type="entry name" value="Acid phosphatase/Vanadium-dependent haloperoxidase"/>
    <property type="match status" value="1"/>
</dbReference>
<protein>
    <submittedName>
        <fullName evidence="5">Phosphatase PAP2/dual specificity phosphatase family protein</fullName>
    </submittedName>
</protein>
<proteinExistence type="predicted"/>
<feature type="transmembrane region" description="Helical" evidence="3">
    <location>
        <begin position="224"/>
        <end position="241"/>
    </location>
</feature>
<dbReference type="PANTHER" id="PTHR47216">
    <property type="match status" value="1"/>
</dbReference>
<dbReference type="PROSITE" id="PS50056">
    <property type="entry name" value="TYR_PHOSPHATASE_2"/>
    <property type="match status" value="1"/>
</dbReference>
<dbReference type="InterPro" id="IPR000326">
    <property type="entry name" value="PAP2/HPO"/>
</dbReference>
<evidence type="ECO:0000313" key="5">
    <source>
        <dbReference type="EMBL" id="MBE9609911.1"/>
    </source>
</evidence>
<dbReference type="Pfam" id="PF01569">
    <property type="entry name" value="PAP2"/>
    <property type="match status" value="1"/>
</dbReference>
<feature type="domain" description="Tyrosine specific protein phosphatases" evidence="4">
    <location>
        <begin position="365"/>
        <end position="430"/>
    </location>
</feature>